<dbReference type="EMBL" id="CP136897">
    <property type="protein sequence ID" value="WOL15584.1"/>
    <property type="molecule type" value="Genomic_DNA"/>
</dbReference>
<evidence type="ECO:0000313" key="3">
    <source>
        <dbReference type="EMBL" id="WOL15584.1"/>
    </source>
</evidence>
<dbReference type="PANTHER" id="PTHR34937">
    <property type="entry name" value="OS08G0559800 PROTEIN"/>
    <property type="match status" value="1"/>
</dbReference>
<dbReference type="InterPro" id="IPR040300">
    <property type="entry name" value="At3g49055-like"/>
</dbReference>
<accession>A0AAQ3QLE3</accession>
<sequence>MADEDPNDAVLSDFEGDDDPVPIVLSSPAPPSTSAAAEQRVRDLLGELEKERSARKSAEGTFSRLKSMAHDAIRQRDDAVRDRDEAVRRRDEALRDKDEAARSADRAASELADALRLKDEITKQKDSLRSEMETAAQMLLSGIGKISGKVSGYKNFSASGGLPTSQKYTGLPAVAYGVIKRAHEISEELMKQIDAASKGRDQAREQVEQRNYEIAIEVSQLEAAIMSLKEDVSKKTSEIESLEKMVSERGQRISEMENEISKLRQFGDDSYAKIKLLETKLEAQRPLIIDQLNYTSKAYEQICEIIRTVDKNDDSAESSDSMFMWKEMDIDDNLRTTLDGTKSVYELAKVALEKVRDRLEENSNKIIDLNEKVVELLGEKQHIGTLLRSALSSKTNEVRHVAEEGLREAGIDLRLDHLDEQKSDDSGENEVYILAGALETTVKKSHSKIIELQHLVEALRVQPIKSSFGYSSERDYPAKASYKGA</sequence>
<reference evidence="3 4" key="1">
    <citation type="submission" date="2023-10" db="EMBL/GenBank/DDBJ databases">
        <title>Chromosome-scale genome assembly provides insights into flower coloration mechanisms of Canna indica.</title>
        <authorList>
            <person name="Li C."/>
        </authorList>
    </citation>
    <scope>NUCLEOTIDE SEQUENCE [LARGE SCALE GENOMIC DNA]</scope>
    <source>
        <tissue evidence="3">Flower</tissue>
    </source>
</reference>
<dbReference type="PANTHER" id="PTHR34937:SF1">
    <property type="entry name" value="PARAMYOSIN"/>
    <property type="match status" value="1"/>
</dbReference>
<keyword evidence="1" id="KW-0175">Coiled coil</keyword>
<dbReference type="AlphaFoldDB" id="A0AAQ3QLE3"/>
<evidence type="ECO:0000256" key="1">
    <source>
        <dbReference type="SAM" id="Coils"/>
    </source>
</evidence>
<feature type="compositionally biased region" description="Basic and acidic residues" evidence="2">
    <location>
        <begin position="68"/>
        <end position="102"/>
    </location>
</feature>
<name>A0AAQ3QLE3_9LILI</name>
<evidence type="ECO:0000256" key="2">
    <source>
        <dbReference type="SAM" id="MobiDB-lite"/>
    </source>
</evidence>
<feature type="compositionally biased region" description="Basic and acidic residues" evidence="2">
    <location>
        <begin position="39"/>
        <end position="58"/>
    </location>
</feature>
<keyword evidence="4" id="KW-1185">Reference proteome</keyword>
<organism evidence="3 4">
    <name type="scientific">Canna indica</name>
    <name type="common">Indian-shot</name>
    <dbReference type="NCBI Taxonomy" id="4628"/>
    <lineage>
        <taxon>Eukaryota</taxon>
        <taxon>Viridiplantae</taxon>
        <taxon>Streptophyta</taxon>
        <taxon>Embryophyta</taxon>
        <taxon>Tracheophyta</taxon>
        <taxon>Spermatophyta</taxon>
        <taxon>Magnoliopsida</taxon>
        <taxon>Liliopsida</taxon>
        <taxon>Zingiberales</taxon>
        <taxon>Cannaceae</taxon>
        <taxon>Canna</taxon>
    </lineage>
</organism>
<protein>
    <submittedName>
        <fullName evidence="3">Uncharacterized protein</fullName>
    </submittedName>
</protein>
<feature type="coiled-coil region" evidence="1">
    <location>
        <begin position="342"/>
        <end position="379"/>
    </location>
</feature>
<dbReference type="Proteomes" id="UP001327560">
    <property type="component" value="Chromosome 8"/>
</dbReference>
<feature type="coiled-coil region" evidence="1">
    <location>
        <begin position="186"/>
        <end position="259"/>
    </location>
</feature>
<gene>
    <name evidence="3" type="ORF">Cni_G24365</name>
</gene>
<feature type="region of interest" description="Disordered" evidence="2">
    <location>
        <begin position="1"/>
        <end position="102"/>
    </location>
</feature>
<evidence type="ECO:0000313" key="4">
    <source>
        <dbReference type="Proteomes" id="UP001327560"/>
    </source>
</evidence>
<proteinExistence type="predicted"/>
<dbReference type="Gene3D" id="1.20.5.340">
    <property type="match status" value="1"/>
</dbReference>